<evidence type="ECO:0000256" key="7">
    <source>
        <dbReference type="SAM" id="MobiDB-lite"/>
    </source>
</evidence>
<feature type="compositionally biased region" description="Low complexity" evidence="7">
    <location>
        <begin position="144"/>
        <end position="176"/>
    </location>
</feature>
<feature type="transmembrane region" description="Helical" evidence="6">
    <location>
        <begin position="256"/>
        <end position="276"/>
    </location>
</feature>
<dbReference type="PANTHER" id="PTHR43701">
    <property type="entry name" value="MEMBRANE TRANSPORTER PROTEIN MJ0441-RELATED"/>
    <property type="match status" value="1"/>
</dbReference>
<evidence type="ECO:0000256" key="3">
    <source>
        <dbReference type="ARBA" id="ARBA00022692"/>
    </source>
</evidence>
<comment type="similarity">
    <text evidence="2 6">Belongs to the 4-toluene sulfonate uptake permease (TSUP) (TC 2.A.102) family.</text>
</comment>
<dbReference type="InterPro" id="IPR051598">
    <property type="entry name" value="TSUP/Inactive_protease-like"/>
</dbReference>
<dbReference type="PANTHER" id="PTHR43701:SF5">
    <property type="entry name" value="MEMBRANE TRANSPORTER PROTEIN-RELATED"/>
    <property type="match status" value="1"/>
</dbReference>
<feature type="transmembrane region" description="Helical" evidence="6">
    <location>
        <begin position="99"/>
        <end position="117"/>
    </location>
</feature>
<keyword evidence="9" id="KW-1185">Reference proteome</keyword>
<comment type="subcellular location">
    <subcellularLocation>
        <location evidence="6">Cell membrane</location>
        <topology evidence="6">Multi-pass membrane protein</topology>
    </subcellularLocation>
    <subcellularLocation>
        <location evidence="1">Membrane</location>
        <topology evidence="1">Multi-pass membrane protein</topology>
    </subcellularLocation>
</comment>
<dbReference type="InterPro" id="IPR002781">
    <property type="entry name" value="TM_pro_TauE-like"/>
</dbReference>
<feature type="transmembrane region" description="Helical" evidence="6">
    <location>
        <begin position="308"/>
        <end position="326"/>
    </location>
</feature>
<evidence type="ECO:0000256" key="2">
    <source>
        <dbReference type="ARBA" id="ARBA00009142"/>
    </source>
</evidence>
<feature type="transmembrane region" description="Helical" evidence="6">
    <location>
        <begin position="75"/>
        <end position="93"/>
    </location>
</feature>
<keyword evidence="3 6" id="KW-0812">Transmembrane</keyword>
<evidence type="ECO:0000313" key="9">
    <source>
        <dbReference type="Proteomes" id="UP001304683"/>
    </source>
</evidence>
<sequence>MSPFALVVLGVLVGAIGTLIGAGGGFLLIPVLALLYPTDDPGTLTGISLLVVAVNALSGSIAYARMGRIDFRAGAWFAAAAIPGAVLGAWVSTVMSRRLFEALLGTLMVAAAVWLLARAQRAALADAAGAAGAAMVRGAAATGRAPRADGPARAAATAGATGPAGVPGTPDATPAADTRDSAAETGAPRAAEEDEVGPAGPARGASRRRSLGRGMALSFLVGIVSSLLGIGGGIIHVPLLVAVLDYPVHVATATSHFVLALTGWAGVAVHAWAGTYHHGLHRAALLAAGVIPGAQVGAWLSRRVDDRWILRALALALLLAGVRVLAEAAGA</sequence>
<evidence type="ECO:0000313" key="8">
    <source>
        <dbReference type="EMBL" id="WPD18472.1"/>
    </source>
</evidence>
<keyword evidence="6" id="KW-1003">Cell membrane</keyword>
<feature type="transmembrane region" description="Helical" evidence="6">
    <location>
        <begin position="42"/>
        <end position="63"/>
    </location>
</feature>
<dbReference type="Pfam" id="PF01925">
    <property type="entry name" value="TauE"/>
    <property type="match status" value="1"/>
</dbReference>
<gene>
    <name evidence="8" type="ORF">Q5761_08860</name>
</gene>
<accession>A0ABZ0QPP8</accession>
<evidence type="ECO:0000256" key="1">
    <source>
        <dbReference type="ARBA" id="ARBA00004141"/>
    </source>
</evidence>
<name>A0ABZ0QPP8_9FIRM</name>
<proteinExistence type="inferred from homology"/>
<dbReference type="EMBL" id="CP132508">
    <property type="protein sequence ID" value="WPD18472.1"/>
    <property type="molecule type" value="Genomic_DNA"/>
</dbReference>
<feature type="transmembrane region" description="Helical" evidence="6">
    <location>
        <begin position="7"/>
        <end position="36"/>
    </location>
</feature>
<dbReference type="RefSeq" id="WP_318750307.1">
    <property type="nucleotide sequence ID" value="NZ_CP132508.1"/>
</dbReference>
<evidence type="ECO:0000256" key="4">
    <source>
        <dbReference type="ARBA" id="ARBA00022989"/>
    </source>
</evidence>
<keyword evidence="4 6" id="KW-1133">Transmembrane helix</keyword>
<reference evidence="8 9" key="1">
    <citation type="submission" date="2023-08" db="EMBL/GenBank/DDBJ databases">
        <title>Genome sequence of Thermaerobacter compostii strain Ins1, a spore-forming filamentous bacterium isolated from a deep geothermal reservoir.</title>
        <authorList>
            <person name="Bregnard D."/>
            <person name="Gonzalez D."/>
            <person name="Junier P."/>
        </authorList>
    </citation>
    <scope>NUCLEOTIDE SEQUENCE [LARGE SCALE GENOMIC DNA]</scope>
    <source>
        <strain evidence="8 9">Ins1</strain>
    </source>
</reference>
<protein>
    <recommendedName>
        <fullName evidence="6">Probable membrane transporter protein</fullName>
    </recommendedName>
</protein>
<feature type="transmembrane region" description="Helical" evidence="6">
    <location>
        <begin position="216"/>
        <end position="244"/>
    </location>
</feature>
<evidence type="ECO:0000256" key="6">
    <source>
        <dbReference type="RuleBase" id="RU363041"/>
    </source>
</evidence>
<organism evidence="8 9">
    <name type="scientific">Thermaerobacter composti</name>
    <dbReference type="NCBI Taxonomy" id="554949"/>
    <lineage>
        <taxon>Bacteria</taxon>
        <taxon>Bacillati</taxon>
        <taxon>Bacillota</taxon>
        <taxon>Clostridia</taxon>
        <taxon>Eubacteriales</taxon>
        <taxon>Clostridiales Family XVII. Incertae Sedis</taxon>
        <taxon>Thermaerobacter</taxon>
    </lineage>
</organism>
<evidence type="ECO:0000256" key="5">
    <source>
        <dbReference type="ARBA" id="ARBA00023136"/>
    </source>
</evidence>
<feature type="region of interest" description="Disordered" evidence="7">
    <location>
        <begin position="144"/>
        <end position="207"/>
    </location>
</feature>
<keyword evidence="5 6" id="KW-0472">Membrane</keyword>
<dbReference type="Proteomes" id="UP001304683">
    <property type="component" value="Chromosome"/>
</dbReference>